<evidence type="ECO:0000256" key="1">
    <source>
        <dbReference type="SAM" id="Phobius"/>
    </source>
</evidence>
<keyword evidence="1" id="KW-0472">Membrane</keyword>
<name>A0ABV0GB19_9BURK</name>
<evidence type="ECO:0000313" key="4">
    <source>
        <dbReference type="Proteomes" id="UP001462640"/>
    </source>
</evidence>
<dbReference type="InterPro" id="IPR008756">
    <property type="entry name" value="Peptidase_M56"/>
</dbReference>
<comment type="caution">
    <text evidence="3">The sequence shown here is derived from an EMBL/GenBank/DDBJ whole genome shotgun (WGS) entry which is preliminary data.</text>
</comment>
<dbReference type="Pfam" id="PF05569">
    <property type="entry name" value="Peptidase_M56"/>
    <property type="match status" value="1"/>
</dbReference>
<keyword evidence="4" id="KW-1185">Reference proteome</keyword>
<organism evidence="3 4">
    <name type="scientific">Roseateles flavus</name>
    <dbReference type="NCBI Taxonomy" id="3149041"/>
    <lineage>
        <taxon>Bacteria</taxon>
        <taxon>Pseudomonadati</taxon>
        <taxon>Pseudomonadota</taxon>
        <taxon>Betaproteobacteria</taxon>
        <taxon>Burkholderiales</taxon>
        <taxon>Sphaerotilaceae</taxon>
        <taxon>Roseateles</taxon>
    </lineage>
</organism>
<protein>
    <submittedName>
        <fullName evidence="3">M56 family metallopeptidase</fullName>
    </submittedName>
</protein>
<sequence>MSTEGLGAAGLPAWLEAGLLGLWQAHLGLSLGLLAVALLRRPLRRLAGPQEAYALWLLPLLCVAGTALPDAGLTQLTLAPVVWHATMATFDARAQAALPGLSWPLVWAVGALLVAGGHWHRHRRFLRALPMDLQDCLRTPRGSSPGLVGVWKPRLLLPLDFEERFTPQERAWVLAHEAQHARRHDNAVRLLAALLQALAWFNPLLWWALPALRHDQELACDAALLRRQPGQWRAYAQALLKTDPRFAVPAVPITASAWQPTHPLKERIEMLKTSSHLPSWRRHLARLGLSAVALLAAGAVQALRSADTPSTAGTQGKPLTAGSVCHVMPKPNVPEVDLRGRFELVAIYEVSPKGEPFNIRIAGEPALRAAVQESIQGYACKPTTRGMEVMQEFVFVID</sequence>
<feature type="domain" description="Peptidase M56" evidence="2">
    <location>
        <begin position="22"/>
        <end position="271"/>
    </location>
</feature>
<keyword evidence="1" id="KW-0812">Transmembrane</keyword>
<reference evidence="3 4" key="1">
    <citation type="submission" date="2024-05" db="EMBL/GenBank/DDBJ databases">
        <title>Roseateles sp. 2.12 16S ribosomal RNA gene Genome sequencing and assembly.</title>
        <authorList>
            <person name="Woo H."/>
        </authorList>
    </citation>
    <scope>NUCLEOTIDE SEQUENCE [LARGE SCALE GENOMIC DNA]</scope>
    <source>
        <strain evidence="3 4">2.12</strain>
    </source>
</reference>
<dbReference type="EMBL" id="JBDPZC010000001">
    <property type="protein sequence ID" value="MEO3712255.1"/>
    <property type="molecule type" value="Genomic_DNA"/>
</dbReference>
<feature type="transmembrane region" description="Helical" evidence="1">
    <location>
        <begin position="51"/>
        <end position="68"/>
    </location>
</feature>
<proteinExistence type="predicted"/>
<feature type="transmembrane region" description="Helical" evidence="1">
    <location>
        <begin position="101"/>
        <end position="119"/>
    </location>
</feature>
<dbReference type="PANTHER" id="PTHR34978:SF3">
    <property type="entry name" value="SLR0241 PROTEIN"/>
    <property type="match status" value="1"/>
</dbReference>
<dbReference type="InterPro" id="IPR052173">
    <property type="entry name" value="Beta-lactam_resp_regulator"/>
</dbReference>
<dbReference type="CDD" id="cd07341">
    <property type="entry name" value="M56_BlaR1_MecR1_like"/>
    <property type="match status" value="1"/>
</dbReference>
<accession>A0ABV0GB19</accession>
<feature type="transmembrane region" description="Helical" evidence="1">
    <location>
        <begin position="190"/>
        <end position="209"/>
    </location>
</feature>
<dbReference type="PANTHER" id="PTHR34978">
    <property type="entry name" value="POSSIBLE SENSOR-TRANSDUCER PROTEIN BLAR"/>
    <property type="match status" value="1"/>
</dbReference>
<dbReference type="Proteomes" id="UP001462640">
    <property type="component" value="Unassembled WGS sequence"/>
</dbReference>
<feature type="transmembrane region" description="Helical" evidence="1">
    <location>
        <begin position="20"/>
        <end position="39"/>
    </location>
</feature>
<gene>
    <name evidence="3" type="ORF">ABDJ40_05675</name>
</gene>
<evidence type="ECO:0000259" key="2">
    <source>
        <dbReference type="Pfam" id="PF05569"/>
    </source>
</evidence>
<dbReference type="RefSeq" id="WP_347607192.1">
    <property type="nucleotide sequence ID" value="NZ_JBDPZC010000001.1"/>
</dbReference>
<keyword evidence="1" id="KW-1133">Transmembrane helix</keyword>
<evidence type="ECO:0000313" key="3">
    <source>
        <dbReference type="EMBL" id="MEO3712255.1"/>
    </source>
</evidence>